<dbReference type="InParanoid" id="A7RJT9"/>
<dbReference type="eggNOG" id="KOG2814">
    <property type="taxonomic scope" value="Eukaryota"/>
</dbReference>
<dbReference type="Pfam" id="PF04457">
    <property type="entry name" value="MJ1316"/>
    <property type="match status" value="1"/>
</dbReference>
<reference evidence="4 5" key="1">
    <citation type="journal article" date="2007" name="Science">
        <title>Sea anemone genome reveals ancestral eumetazoan gene repertoire and genomic organization.</title>
        <authorList>
            <person name="Putnam N.H."/>
            <person name="Srivastava M."/>
            <person name="Hellsten U."/>
            <person name="Dirks B."/>
            <person name="Chapman J."/>
            <person name="Salamov A."/>
            <person name="Terry A."/>
            <person name="Shapiro H."/>
            <person name="Lindquist E."/>
            <person name="Kapitonov V.V."/>
            <person name="Jurka J."/>
            <person name="Genikhovich G."/>
            <person name="Grigoriev I.V."/>
            <person name="Lucas S.M."/>
            <person name="Steele R.E."/>
            <person name="Finnerty J.R."/>
            <person name="Technau U."/>
            <person name="Martindale M.Q."/>
            <person name="Rokhsar D.S."/>
        </authorList>
    </citation>
    <scope>NUCLEOTIDE SEQUENCE [LARGE SCALE GENOMIC DNA]</scope>
    <source>
        <strain evidence="5">CH2 X CH6</strain>
    </source>
</reference>
<dbReference type="InterPro" id="IPR040459">
    <property type="entry name" value="MJ1316"/>
</dbReference>
<keyword evidence="1" id="KW-0863">Zinc-finger</keyword>
<dbReference type="PROSITE" id="PS50103">
    <property type="entry name" value="ZF_C3H1"/>
    <property type="match status" value="1"/>
</dbReference>
<feature type="domain" description="C3H1-type" evidence="3">
    <location>
        <begin position="1"/>
        <end position="28"/>
    </location>
</feature>
<dbReference type="KEGG" id="nve:5520568"/>
<dbReference type="STRING" id="45351.A7RJT9"/>
<evidence type="ECO:0000313" key="5">
    <source>
        <dbReference type="Proteomes" id="UP000001593"/>
    </source>
</evidence>
<dbReference type="SUPFAM" id="SSF55144">
    <property type="entry name" value="LigT-like"/>
    <property type="match status" value="1"/>
</dbReference>
<feature type="region of interest" description="Disordered" evidence="2">
    <location>
        <begin position="46"/>
        <end position="66"/>
    </location>
</feature>
<organism evidence="4 5">
    <name type="scientific">Nematostella vectensis</name>
    <name type="common">Starlet sea anemone</name>
    <dbReference type="NCBI Taxonomy" id="45351"/>
    <lineage>
        <taxon>Eukaryota</taxon>
        <taxon>Metazoa</taxon>
        <taxon>Cnidaria</taxon>
        <taxon>Anthozoa</taxon>
        <taxon>Hexacorallia</taxon>
        <taxon>Actiniaria</taxon>
        <taxon>Edwardsiidae</taxon>
        <taxon>Nematostella</taxon>
    </lineage>
</organism>
<keyword evidence="1" id="KW-0479">Metal-binding</keyword>
<dbReference type="SMART" id="SM00356">
    <property type="entry name" value="ZnF_C3H1"/>
    <property type="match status" value="1"/>
</dbReference>
<protein>
    <recommendedName>
        <fullName evidence="3">C3H1-type domain-containing protein</fullName>
    </recommendedName>
</protein>
<dbReference type="InterPro" id="IPR019510">
    <property type="entry name" value="AKAP7-like_phosphoesterase"/>
</dbReference>
<dbReference type="HOGENOM" id="CLU_044135_1_0_1"/>
<evidence type="ECO:0000256" key="1">
    <source>
        <dbReference type="PROSITE-ProRule" id="PRU00723"/>
    </source>
</evidence>
<dbReference type="EMBL" id="DS469514">
    <property type="protein sequence ID" value="EDO48331.1"/>
    <property type="molecule type" value="Genomic_DNA"/>
</dbReference>
<keyword evidence="1" id="KW-0862">Zinc</keyword>
<dbReference type="PhylomeDB" id="A7RJT9"/>
<dbReference type="PANTHER" id="PTHR46729:SF1">
    <property type="entry name" value="LEUKOCYTE RECEPTOR CLUSTER MEMBER 9"/>
    <property type="match status" value="1"/>
</dbReference>
<evidence type="ECO:0000256" key="2">
    <source>
        <dbReference type="SAM" id="MobiDB-lite"/>
    </source>
</evidence>
<dbReference type="InterPro" id="IPR000571">
    <property type="entry name" value="Znf_CCCH"/>
</dbReference>
<feature type="compositionally biased region" description="Basic and acidic residues" evidence="2">
    <location>
        <begin position="46"/>
        <end position="60"/>
    </location>
</feature>
<dbReference type="Pfam" id="PF10469">
    <property type="entry name" value="AKAP7_NLS"/>
    <property type="match status" value="1"/>
</dbReference>
<dbReference type="GO" id="GO:0008270">
    <property type="term" value="F:zinc ion binding"/>
    <property type="evidence" value="ECO:0007669"/>
    <property type="project" value="UniProtKB-KW"/>
</dbReference>
<dbReference type="OrthoDB" id="10263155at2759"/>
<dbReference type="Proteomes" id="UP000001593">
    <property type="component" value="Unassembled WGS sequence"/>
</dbReference>
<name>A7RJT9_NEMVE</name>
<dbReference type="InterPro" id="IPR009097">
    <property type="entry name" value="Cyclic_Pdiesterase"/>
</dbReference>
<sequence>MEEQAACKFFLLGQCRYGEQCFNKHITGSTQPSTTTAVVVEIKPEKHKEEAKDVKHESKGSKKAPMKTATDVISRILWDKQLNKDDFCVGYLDRFIGVMERPFTEFSWEDLASVDYNVLAIPKHRIQYFKYRGNIVWDKRERIDDVFGSTGSGTTILDVLKEDPSADNGVNGNQSEEKSEMFLLEELERNDEAESQVRNSKTGKTSGPNYFLAVKVCDPEIVNHIQEFQCEVVKQDPLLSDSMTQPQHLHLTLLMLTLPSPQQVALATEVLKGLRHALTSITPSSYNLKFKAVGSFRDRILYIGVENSKELRQLVKMLRLEFLKAGVQVEANRDEFQPHLTVCRASKMMTSHEKCSKVFSYFAKTYRNTLFGSQCIDSL</sequence>
<dbReference type="InterPro" id="IPR042653">
    <property type="entry name" value="Leng9"/>
</dbReference>
<dbReference type="AlphaFoldDB" id="A7RJT9"/>
<evidence type="ECO:0000313" key="4">
    <source>
        <dbReference type="EMBL" id="EDO48331.1"/>
    </source>
</evidence>
<gene>
    <name evidence="4" type="ORF">NEMVEDRAFT_v1g83580</name>
</gene>
<dbReference type="Gene3D" id="3.90.1140.10">
    <property type="entry name" value="Cyclic phosphodiesterase"/>
    <property type="match status" value="1"/>
</dbReference>
<feature type="non-terminal residue" evidence="4">
    <location>
        <position position="379"/>
    </location>
</feature>
<feature type="zinc finger region" description="C3H1-type" evidence="1">
    <location>
        <begin position="1"/>
        <end position="28"/>
    </location>
</feature>
<accession>A7RJT9</accession>
<evidence type="ECO:0000259" key="3">
    <source>
        <dbReference type="PROSITE" id="PS50103"/>
    </source>
</evidence>
<proteinExistence type="predicted"/>
<dbReference type="OMA" id="DKYWRDK"/>
<dbReference type="PANTHER" id="PTHR46729">
    <property type="entry name" value="LEUKOCYTE RECEPTOR CLUSTER MEMBER 9"/>
    <property type="match status" value="1"/>
</dbReference>
<keyword evidence="5" id="KW-1185">Reference proteome</keyword>